<evidence type="ECO:0000256" key="1">
    <source>
        <dbReference type="SAM" id="MobiDB-lite"/>
    </source>
</evidence>
<reference evidence="2" key="1">
    <citation type="journal article" date="2022" name="bioRxiv">
        <title>Sequencing and chromosome-scale assembly of the giantPleurodeles waltlgenome.</title>
        <authorList>
            <person name="Brown T."/>
            <person name="Elewa A."/>
            <person name="Iarovenko S."/>
            <person name="Subramanian E."/>
            <person name="Araus A.J."/>
            <person name="Petzold A."/>
            <person name="Susuki M."/>
            <person name="Suzuki K.-i.T."/>
            <person name="Hayashi T."/>
            <person name="Toyoda A."/>
            <person name="Oliveira C."/>
            <person name="Osipova E."/>
            <person name="Leigh N.D."/>
            <person name="Simon A."/>
            <person name="Yun M.H."/>
        </authorList>
    </citation>
    <scope>NUCLEOTIDE SEQUENCE</scope>
    <source>
        <strain evidence="2">20211129_DDA</strain>
        <tissue evidence="2">Liver</tissue>
    </source>
</reference>
<evidence type="ECO:0000313" key="2">
    <source>
        <dbReference type="EMBL" id="KAJ1167909.1"/>
    </source>
</evidence>
<dbReference type="EMBL" id="JANPWB010000008">
    <property type="protein sequence ID" value="KAJ1167909.1"/>
    <property type="molecule type" value="Genomic_DNA"/>
</dbReference>
<sequence length="90" mass="9967">EREVFYHPRVQSCAGLQGQAGDGQGSSQNPPLSLLKTSLCLRTVSQCNLHDRQGALPGQSCPWVRNEPGTEDSSSWRDLQPHLRETLCLH</sequence>
<proteinExistence type="predicted"/>
<feature type="non-terminal residue" evidence="2">
    <location>
        <position position="90"/>
    </location>
</feature>
<feature type="non-terminal residue" evidence="2">
    <location>
        <position position="1"/>
    </location>
</feature>
<protein>
    <submittedName>
        <fullName evidence="2">Uncharacterized protein</fullName>
    </submittedName>
</protein>
<dbReference type="Proteomes" id="UP001066276">
    <property type="component" value="Chromosome 4_2"/>
</dbReference>
<keyword evidence="3" id="KW-1185">Reference proteome</keyword>
<dbReference type="AlphaFoldDB" id="A0AAV7SUX7"/>
<evidence type="ECO:0000313" key="3">
    <source>
        <dbReference type="Proteomes" id="UP001066276"/>
    </source>
</evidence>
<comment type="caution">
    <text evidence="2">The sequence shown here is derived from an EMBL/GenBank/DDBJ whole genome shotgun (WGS) entry which is preliminary data.</text>
</comment>
<accession>A0AAV7SUX7</accession>
<organism evidence="2 3">
    <name type="scientific">Pleurodeles waltl</name>
    <name type="common">Iberian ribbed newt</name>
    <dbReference type="NCBI Taxonomy" id="8319"/>
    <lineage>
        <taxon>Eukaryota</taxon>
        <taxon>Metazoa</taxon>
        <taxon>Chordata</taxon>
        <taxon>Craniata</taxon>
        <taxon>Vertebrata</taxon>
        <taxon>Euteleostomi</taxon>
        <taxon>Amphibia</taxon>
        <taxon>Batrachia</taxon>
        <taxon>Caudata</taxon>
        <taxon>Salamandroidea</taxon>
        <taxon>Salamandridae</taxon>
        <taxon>Pleurodelinae</taxon>
        <taxon>Pleurodeles</taxon>
    </lineage>
</organism>
<gene>
    <name evidence="2" type="ORF">NDU88_008294</name>
</gene>
<name>A0AAV7SUX7_PLEWA</name>
<feature type="region of interest" description="Disordered" evidence="1">
    <location>
        <begin position="53"/>
        <end position="77"/>
    </location>
</feature>